<dbReference type="SUPFAM" id="SSF52218">
    <property type="entry name" value="Flavoproteins"/>
    <property type="match status" value="1"/>
</dbReference>
<dbReference type="Gene3D" id="3.40.50.360">
    <property type="match status" value="1"/>
</dbReference>
<dbReference type="GO" id="GO:0016491">
    <property type="term" value="F:oxidoreductase activity"/>
    <property type="evidence" value="ECO:0007669"/>
    <property type="project" value="InterPro"/>
</dbReference>
<protein>
    <submittedName>
        <fullName evidence="2">Putative NADPH:quinone oxidoreductase-like</fullName>
    </submittedName>
</protein>
<organism evidence="2">
    <name type="scientific">Terrestrivirus sp</name>
    <dbReference type="NCBI Taxonomy" id="2487775"/>
    <lineage>
        <taxon>Viruses</taxon>
        <taxon>Varidnaviria</taxon>
        <taxon>Bamfordvirae</taxon>
        <taxon>Nucleocytoviricota</taxon>
        <taxon>Megaviricetes</taxon>
        <taxon>Imitervirales</taxon>
        <taxon>Mimiviridae</taxon>
        <taxon>Klosneuvirinae</taxon>
    </lineage>
</organism>
<reference evidence="2" key="1">
    <citation type="submission" date="2018-10" db="EMBL/GenBank/DDBJ databases">
        <title>Hidden diversity of soil giant viruses.</title>
        <authorList>
            <person name="Schulz F."/>
            <person name="Alteio L."/>
            <person name="Goudeau D."/>
            <person name="Ryan E.M."/>
            <person name="Malmstrom R.R."/>
            <person name="Blanchard J."/>
            <person name="Woyke T."/>
        </authorList>
    </citation>
    <scope>NUCLEOTIDE SEQUENCE</scope>
    <source>
        <strain evidence="2">TEV1</strain>
    </source>
</reference>
<accession>A0A3G4ZN01</accession>
<dbReference type="PANTHER" id="PTHR30543">
    <property type="entry name" value="CHROMATE REDUCTASE"/>
    <property type="match status" value="1"/>
</dbReference>
<dbReference type="PANTHER" id="PTHR30543:SF21">
    <property type="entry name" value="NAD(P)H-DEPENDENT FMN REDUCTASE LOT6"/>
    <property type="match status" value="1"/>
</dbReference>
<proteinExistence type="predicted"/>
<dbReference type="InterPro" id="IPR005025">
    <property type="entry name" value="FMN_Rdtase-like_dom"/>
</dbReference>
<gene>
    <name evidence="2" type="ORF">Terrestrivirus5_49</name>
</gene>
<dbReference type="InterPro" id="IPR050712">
    <property type="entry name" value="NAD(P)H-dep_reductase"/>
</dbReference>
<evidence type="ECO:0000259" key="1">
    <source>
        <dbReference type="Pfam" id="PF03358"/>
    </source>
</evidence>
<name>A0A3G4ZN01_9VIRU</name>
<feature type="domain" description="NADPH-dependent FMN reductase-like" evidence="1">
    <location>
        <begin position="4"/>
        <end position="134"/>
    </location>
</feature>
<evidence type="ECO:0000313" key="2">
    <source>
        <dbReference type="EMBL" id="AYV76227.1"/>
    </source>
</evidence>
<dbReference type="Pfam" id="PF03358">
    <property type="entry name" value="FMN_red"/>
    <property type="match status" value="1"/>
</dbReference>
<sequence length="193" mass="21381">MTVTVLAISGSLRKNSKNTSLIKKAIDISEGTDIEVYNYDIHDIPMFNEDLEENLPKSVVLLKEAVSMADCLLLVTPENNFMPSAPIKNCIDWLSRKKPVSPLQNKTIAIMSAGGMSGGGLAQDILRGAFKIMQKFINMEVIDETVHVKLFDGVKRFDDDGNLIDEKTIEDIERVLKSLSVSVNKKHTISNSN</sequence>
<dbReference type="EMBL" id="MK071983">
    <property type="protein sequence ID" value="AYV76227.1"/>
    <property type="molecule type" value="Genomic_DNA"/>
</dbReference>
<dbReference type="InterPro" id="IPR029039">
    <property type="entry name" value="Flavoprotein-like_sf"/>
</dbReference>
<dbReference type="GO" id="GO:0010181">
    <property type="term" value="F:FMN binding"/>
    <property type="evidence" value="ECO:0007669"/>
    <property type="project" value="TreeGrafter"/>
</dbReference>